<evidence type="ECO:0000313" key="4">
    <source>
        <dbReference type="EMBL" id="CAH1249743.1"/>
    </source>
</evidence>
<sequence length="1588" mass="176504">MSMATRSLGNPTTLGCMGPLCFRPPPLLRTHVSQPDTCAVTSFRIPGQWKADLSLARVLSSNLRVRFPVWEPVKQIKGASTPLPGFEPRTPDPHGNALTTTLKGRDQLAWLKLYLHIFPYPPTSGCLCGNPVTLTNNGYSTVLVAISEKVPEPENLDLVNNILTAFTDASEYLYGATKNRAYFKDVTVLIPHTWKDMPIYEDATFETFEKANIRVDLPTGHRGNRPFTRTYGKCGMIGAFTHVTPVSLGLTTAGRTLVHHWGHYRWGVFDEFATRKTNLFYQNHDGSHSPTLCTTHIRARFVDESGQECRPGDERTRVCHYEFESDTSAQASVMFHPELPTVTDFCDSDPSSPNYHNINALGSDQNQFCNFRSTWDVISASDDFSGNNNPPRTVYDTRPTFKLVYYRQYAERVSIVLDVSGSIDVGTLLPRLNQEASKYINSFADGSQVGLITFSERAAVDHTLTNITTDSHRQSLISALPTSTYGSTSIGAGIQAGLSMLKPTGPGGTIVLMTDGQENTDPMIQDVWPDVLLQKVTVITIAIGEYADMSLEDLASQTSGLSFYDTEDAAHLSEIFTAISTQDSDVIQLSAGSVDVMASGETFTGTCRIDPTVGNNTTFQFTYVCQDSIPASPVILYAPDGTEYDSTSEGYVIDITAGTVLITIPGTAQAGQWRYSITSGTTDPCLSQTHGIPDINPAIQTSVTTRPSGNQPPIDCVGTLAHTVMNFRVEGQRVQTCYLVVQQDYSCGLNAEVTVFVTEPTGREVQLTMSDNGVGVDMLANDGIYSTYFPGIDKNGRYNVRVQVSGRVYIDNNCLAGVGENWDPFGGTTSSSSSDDGYHVEIDRMVSLGSFQVTNFIPGQDYFPPSRVTDVQIQTSTDDEVVLQWTAPGGDLDNGQASQYEVVVSNNITTLVQDPDSAVTLQPEHCSDQTDCVINNPSGSGAEEQLVFNIPDEFSGEMVYMGLRGVDEQGNMGELSNIVSHKVGNREKGPDIVITVVTAFAAVVILVTCIVGAVLWKKGKLKRPPSAAKTRPTQSVRGRRPDVERGEGVVRATFNTNRVPLPPIITCTVDRSTLFQAQKDIEEDLEEPKLASHERGEDVVRANVNTRPTRLPPITTSTTNTAAMFVVQKDVEVEDLGPSEGTSQERDETKMVATSAKQEGDQTSTRLADTRRSLLQGEQQEELDLCSQQAAHSAERDEGTMKTGGNQMSDQKSSVHSPNLQPPPYEELFHDDQEEDIDIVDEEEKRRQEEEKVRLQEEEKKRLQEELKKKEEEKRKKKKRKERRRKKEEKRRKEEEERRKAEEEQVRRSEEDRRRLEEEERKRAQDRLGVETPILDRLEPAIQQHDPAQLEASISDYYSAGLTDDTGLLLETEELLAALQAQKELTAAMQKRDCKHLDETILAAEHAVSMSGKSTLQPIKAGRKDLLTSRRMEMKRRAAEEKRGVVQELGYQILDADKVRRLENLRHEVLQMNQSTISEIRNYNHPPQLVHQVMVATYLLLGVNESETQNWKDLQALMGKTNREGLKRRVMRHNPDRIQLKTAMRAKQLLGDLTVEQIQDISAGAATFFVWAKGVILEVTDRHEKVLV</sequence>
<feature type="compositionally biased region" description="Basic and acidic residues" evidence="1">
    <location>
        <begin position="1291"/>
        <end position="1328"/>
    </location>
</feature>
<proteinExistence type="predicted"/>
<feature type="compositionally biased region" description="Polar residues" evidence="1">
    <location>
        <begin position="1203"/>
        <end position="1219"/>
    </location>
</feature>
<feature type="compositionally biased region" description="Basic residues" evidence="1">
    <location>
        <begin position="1275"/>
        <end position="1290"/>
    </location>
</feature>
<feature type="compositionally biased region" description="Basic and acidic residues" evidence="1">
    <location>
        <begin position="1243"/>
        <end position="1274"/>
    </location>
</feature>
<dbReference type="EMBL" id="OV696702">
    <property type="protein sequence ID" value="CAH1249743.1"/>
    <property type="molecule type" value="Genomic_DNA"/>
</dbReference>
<evidence type="ECO:0000259" key="3">
    <source>
        <dbReference type="PROSITE" id="PS50234"/>
    </source>
</evidence>
<dbReference type="InterPro" id="IPR002035">
    <property type="entry name" value="VWF_A"/>
</dbReference>
<gene>
    <name evidence="4" type="primary">CLCA2</name>
    <name evidence="4" type="ORF">BLAG_LOCUS10746</name>
</gene>
<dbReference type="CDD" id="cd00198">
    <property type="entry name" value="vWFA"/>
    <property type="match status" value="1"/>
</dbReference>
<keyword evidence="2" id="KW-0472">Membrane</keyword>
<dbReference type="Pfam" id="PF08434">
    <property type="entry name" value="CLCA"/>
    <property type="match status" value="1"/>
</dbReference>
<dbReference type="OrthoDB" id="687730at2759"/>
<dbReference type="Proteomes" id="UP000838412">
    <property type="component" value="Chromosome 17"/>
</dbReference>
<protein>
    <submittedName>
        <fullName evidence="4">CLCA2 protein</fullName>
    </submittedName>
</protein>
<dbReference type="Gene3D" id="1.20.920.20">
    <property type="match status" value="1"/>
</dbReference>
<dbReference type="InterPro" id="IPR036465">
    <property type="entry name" value="vWFA_dom_sf"/>
</dbReference>
<dbReference type="InterPro" id="IPR051266">
    <property type="entry name" value="CLCR"/>
</dbReference>
<evidence type="ECO:0000256" key="1">
    <source>
        <dbReference type="SAM" id="MobiDB-lite"/>
    </source>
</evidence>
<evidence type="ECO:0000313" key="5">
    <source>
        <dbReference type="Proteomes" id="UP000838412"/>
    </source>
</evidence>
<feature type="compositionally biased region" description="Polar residues" evidence="1">
    <location>
        <begin position="1155"/>
        <end position="1167"/>
    </location>
</feature>
<evidence type="ECO:0000256" key="2">
    <source>
        <dbReference type="SAM" id="Phobius"/>
    </source>
</evidence>
<dbReference type="InterPro" id="IPR013642">
    <property type="entry name" value="CLCA_N"/>
</dbReference>
<dbReference type="Pfam" id="PF00092">
    <property type="entry name" value="VWA"/>
    <property type="match status" value="1"/>
</dbReference>
<feature type="region of interest" description="Disordered" evidence="1">
    <location>
        <begin position="1022"/>
        <end position="1044"/>
    </location>
</feature>
<keyword evidence="2" id="KW-0812">Transmembrane</keyword>
<dbReference type="SUPFAM" id="SSF53300">
    <property type="entry name" value="vWA-like"/>
    <property type="match status" value="1"/>
</dbReference>
<organism evidence="4 5">
    <name type="scientific">Branchiostoma lanceolatum</name>
    <name type="common">Common lancelet</name>
    <name type="synonym">Amphioxus lanceolatum</name>
    <dbReference type="NCBI Taxonomy" id="7740"/>
    <lineage>
        <taxon>Eukaryota</taxon>
        <taxon>Metazoa</taxon>
        <taxon>Chordata</taxon>
        <taxon>Cephalochordata</taxon>
        <taxon>Leptocardii</taxon>
        <taxon>Amphioxiformes</taxon>
        <taxon>Branchiostomatidae</taxon>
        <taxon>Branchiostoma</taxon>
    </lineage>
</organism>
<feature type="compositionally biased region" description="Acidic residues" evidence="1">
    <location>
        <begin position="1232"/>
        <end position="1242"/>
    </location>
</feature>
<dbReference type="Gene3D" id="3.40.50.410">
    <property type="entry name" value="von Willebrand factor, type A domain"/>
    <property type="match status" value="1"/>
</dbReference>
<name>A0A8K0EG75_BRALA</name>
<reference evidence="4" key="1">
    <citation type="submission" date="2022-01" db="EMBL/GenBank/DDBJ databases">
        <authorList>
            <person name="Braso-Vives M."/>
        </authorList>
    </citation>
    <scope>NUCLEOTIDE SEQUENCE</scope>
</reference>
<keyword evidence="5" id="KW-1185">Reference proteome</keyword>
<dbReference type="SMART" id="SM00327">
    <property type="entry name" value="VWA"/>
    <property type="match status" value="1"/>
</dbReference>
<dbReference type="PANTHER" id="PTHR10579:SF172">
    <property type="entry name" value="CALCIUM-ACTIVATED CHLORIDE CHANNEL REGULATOR 4 PRECURSOR-RELATED"/>
    <property type="match status" value="1"/>
</dbReference>
<feature type="domain" description="VWFA" evidence="3">
    <location>
        <begin position="412"/>
        <end position="579"/>
    </location>
</feature>
<dbReference type="PROSITE" id="PS50234">
    <property type="entry name" value="VWFA"/>
    <property type="match status" value="1"/>
</dbReference>
<dbReference type="PANTHER" id="PTHR10579">
    <property type="entry name" value="CALCIUM-ACTIVATED CHLORIDE CHANNEL REGULATOR"/>
    <property type="match status" value="1"/>
</dbReference>
<keyword evidence="2" id="KW-1133">Transmembrane helix</keyword>
<dbReference type="Gene3D" id="2.60.40.10">
    <property type="entry name" value="Immunoglobulins"/>
    <property type="match status" value="1"/>
</dbReference>
<accession>A0A8K0EG75</accession>
<feature type="region of interest" description="Disordered" evidence="1">
    <location>
        <begin position="1131"/>
        <end position="1328"/>
    </location>
</feature>
<feature type="transmembrane region" description="Helical" evidence="2">
    <location>
        <begin position="992"/>
        <end position="1016"/>
    </location>
</feature>
<dbReference type="InterPro" id="IPR013783">
    <property type="entry name" value="Ig-like_fold"/>
</dbReference>
<dbReference type="NCBIfam" id="NF041940">
    <property type="entry name" value="choice_anch_X"/>
    <property type="match status" value="1"/>
</dbReference>